<dbReference type="PANTHER" id="PTHR10472:SF5">
    <property type="entry name" value="D-AMINOACYL-TRNA DEACYLASE 1"/>
    <property type="match status" value="1"/>
</dbReference>
<feature type="compositionally biased region" description="Basic and acidic residues" evidence="3">
    <location>
        <begin position="157"/>
        <end position="174"/>
    </location>
</feature>
<dbReference type="InterPro" id="IPR023509">
    <property type="entry name" value="DTD-like_sf"/>
</dbReference>
<dbReference type="HAMAP" id="MF_00518">
    <property type="entry name" value="Deacylase_Dtd"/>
    <property type="match status" value="1"/>
</dbReference>
<feature type="region of interest" description="Disordered" evidence="3">
    <location>
        <begin position="155"/>
        <end position="174"/>
    </location>
</feature>
<organism evidence="4 5">
    <name type="scientific">Brooklawnia cerclae</name>
    <dbReference type="NCBI Taxonomy" id="349934"/>
    <lineage>
        <taxon>Bacteria</taxon>
        <taxon>Bacillati</taxon>
        <taxon>Actinomycetota</taxon>
        <taxon>Actinomycetes</taxon>
        <taxon>Propionibacteriales</taxon>
        <taxon>Propionibacteriaceae</taxon>
        <taxon>Brooklawnia</taxon>
    </lineage>
</organism>
<name>A0ABX0SFT4_9ACTN</name>
<keyword evidence="5" id="KW-1185">Reference proteome</keyword>
<proteinExistence type="inferred from homology"/>
<comment type="subcellular location">
    <subcellularLocation>
        <location evidence="2">Cytoplasm</location>
    </subcellularLocation>
</comment>
<dbReference type="SUPFAM" id="SSF69500">
    <property type="entry name" value="DTD-like"/>
    <property type="match status" value="1"/>
</dbReference>
<dbReference type="GO" id="GO:0016787">
    <property type="term" value="F:hydrolase activity"/>
    <property type="evidence" value="ECO:0007669"/>
    <property type="project" value="UniProtKB-KW"/>
</dbReference>
<sequence length="174" mass="18655">MRVVLQRAARAHVEVDGEVTGRLASPGLVALVGITHSDDRAVVRRMAEKTWTLRIMPDERSAADLGAPILVISQFTLYANTRKGRRPTWNAAAPGPISEPLVDAYVDDLRSLGATVGTGRFGAHMSVNLVNDGPMTVILDSADWAPVSLDSAVTSPHRWDSEAPHDGHRETGSG</sequence>
<dbReference type="Pfam" id="PF02580">
    <property type="entry name" value="Tyr_Deacylase"/>
    <property type="match status" value="1"/>
</dbReference>
<dbReference type="NCBIfam" id="TIGR00256">
    <property type="entry name" value="D-aminoacyl-tRNA deacylase"/>
    <property type="match status" value="1"/>
</dbReference>
<dbReference type="EC" id="3.1.1.96" evidence="2"/>
<dbReference type="PANTHER" id="PTHR10472">
    <property type="entry name" value="D-TYROSYL-TRNA TYR DEACYLASE"/>
    <property type="match status" value="1"/>
</dbReference>
<comment type="domain">
    <text evidence="2">A Gly-cisPro motif from one monomer fits into the active site of the other monomer to allow specific chiral rejection of L-amino acids.</text>
</comment>
<dbReference type="Proteomes" id="UP000749311">
    <property type="component" value="Unassembled WGS sequence"/>
</dbReference>
<keyword evidence="2" id="KW-0820">tRNA-binding</keyword>
<dbReference type="InterPro" id="IPR003732">
    <property type="entry name" value="Daa-tRNA_deacyls_DTD"/>
</dbReference>
<comment type="catalytic activity">
    <reaction evidence="2">
        <text>a D-aminoacyl-tRNA + H2O = a tRNA + a D-alpha-amino acid + H(+)</text>
        <dbReference type="Rhea" id="RHEA:13953"/>
        <dbReference type="Rhea" id="RHEA-COMP:10123"/>
        <dbReference type="Rhea" id="RHEA-COMP:10124"/>
        <dbReference type="ChEBI" id="CHEBI:15377"/>
        <dbReference type="ChEBI" id="CHEBI:15378"/>
        <dbReference type="ChEBI" id="CHEBI:59871"/>
        <dbReference type="ChEBI" id="CHEBI:78442"/>
        <dbReference type="ChEBI" id="CHEBI:79333"/>
        <dbReference type="EC" id="3.1.1.96"/>
    </reaction>
</comment>
<protein>
    <recommendedName>
        <fullName evidence="2">D-aminoacyl-tRNA deacylase</fullName>
        <shortName evidence="2">DTD</shortName>
        <ecNumber evidence="2">3.1.1.96</ecNumber>
    </recommendedName>
    <alternativeName>
        <fullName evidence="2">Gly-tRNA(Ala) deacylase</fullName>
        <ecNumber evidence="2">3.1.1.-</ecNumber>
    </alternativeName>
</protein>
<evidence type="ECO:0000313" key="5">
    <source>
        <dbReference type="Proteomes" id="UP000749311"/>
    </source>
</evidence>
<evidence type="ECO:0000256" key="3">
    <source>
        <dbReference type="SAM" id="MobiDB-lite"/>
    </source>
</evidence>
<comment type="similarity">
    <text evidence="1 2">Belongs to the DTD family.</text>
</comment>
<evidence type="ECO:0000313" key="4">
    <source>
        <dbReference type="EMBL" id="NIH55611.1"/>
    </source>
</evidence>
<keyword evidence="2" id="KW-0963">Cytoplasm</keyword>
<keyword evidence="2 4" id="KW-0378">Hydrolase</keyword>
<evidence type="ECO:0000256" key="2">
    <source>
        <dbReference type="HAMAP-Rule" id="MF_00518"/>
    </source>
</evidence>
<evidence type="ECO:0000256" key="1">
    <source>
        <dbReference type="ARBA" id="ARBA00009673"/>
    </source>
</evidence>
<reference evidence="4 5" key="1">
    <citation type="submission" date="2020-02" db="EMBL/GenBank/DDBJ databases">
        <title>Sequencing the genomes of 1000 actinobacteria strains.</title>
        <authorList>
            <person name="Klenk H.-P."/>
        </authorList>
    </citation>
    <scope>NUCLEOTIDE SEQUENCE [LARGE SCALE GENOMIC DNA]</scope>
    <source>
        <strain evidence="4 5">DSM 19609</strain>
    </source>
</reference>
<dbReference type="Gene3D" id="3.50.80.10">
    <property type="entry name" value="D-tyrosyl-tRNA(Tyr) deacylase"/>
    <property type="match status" value="1"/>
</dbReference>
<feature type="short sequence motif" description="Gly-cisPro motif, important for rejection of L-amino acids" evidence="2">
    <location>
        <begin position="133"/>
        <end position="134"/>
    </location>
</feature>
<comment type="caution">
    <text evidence="4">The sequence shown here is derived from an EMBL/GenBank/DDBJ whole genome shotgun (WGS) entry which is preliminary data.</text>
</comment>
<dbReference type="EC" id="3.1.1.-" evidence="2"/>
<keyword evidence="2" id="KW-0694">RNA-binding</keyword>
<comment type="catalytic activity">
    <reaction evidence="2">
        <text>glycyl-tRNA(Ala) + H2O = tRNA(Ala) + glycine + H(+)</text>
        <dbReference type="Rhea" id="RHEA:53744"/>
        <dbReference type="Rhea" id="RHEA-COMP:9657"/>
        <dbReference type="Rhea" id="RHEA-COMP:13640"/>
        <dbReference type="ChEBI" id="CHEBI:15377"/>
        <dbReference type="ChEBI" id="CHEBI:15378"/>
        <dbReference type="ChEBI" id="CHEBI:57305"/>
        <dbReference type="ChEBI" id="CHEBI:78442"/>
        <dbReference type="ChEBI" id="CHEBI:78522"/>
    </reaction>
</comment>
<comment type="subunit">
    <text evidence="2">Homodimer.</text>
</comment>
<gene>
    <name evidence="2" type="primary">dtd</name>
    <name evidence="4" type="ORF">FB473_000256</name>
</gene>
<comment type="function">
    <text evidence="2">An aminoacyl-tRNA editing enzyme that deacylates mischarged D-aminoacyl-tRNAs. Also deacylates mischarged glycyl-tRNA(Ala), protecting cells against glycine mischarging by AlaRS. Acts via tRNA-based rather than protein-based catalysis; rejects L-amino acids rather than detecting D-amino acids in the active site. By recycling D-aminoacyl-tRNA to D-amino acids and free tRNA molecules, this enzyme counteracts the toxicity associated with the formation of D-aminoacyl-tRNA entities in vivo and helps enforce protein L-homochirality.</text>
</comment>
<dbReference type="EMBL" id="JAAMOZ010000001">
    <property type="protein sequence ID" value="NIH55611.1"/>
    <property type="molecule type" value="Genomic_DNA"/>
</dbReference>
<accession>A0ABX0SFT4</accession>